<comment type="similarity">
    <text evidence="1">Belongs to the sigma-70 factor family. ECF subfamily.</text>
</comment>
<dbReference type="GO" id="GO:0016987">
    <property type="term" value="F:sigma factor activity"/>
    <property type="evidence" value="ECO:0007669"/>
    <property type="project" value="UniProtKB-KW"/>
</dbReference>
<dbReference type="OrthoDB" id="9180690at2"/>
<dbReference type="SUPFAM" id="SSF88659">
    <property type="entry name" value="Sigma3 and sigma4 domains of RNA polymerase sigma factors"/>
    <property type="match status" value="1"/>
</dbReference>
<reference evidence="7 8" key="1">
    <citation type="submission" date="2019-08" db="EMBL/GenBank/DDBJ databases">
        <title>Amphibian skin-associated Pigmentiphaga: genome sequence and occurrence across geography and hosts.</title>
        <authorList>
            <person name="Bletz M.C."/>
            <person name="Bunk B."/>
            <person name="Sproeer C."/>
            <person name="Biwer P."/>
            <person name="Reiter S."/>
            <person name="Rabemananjara F.C.E."/>
            <person name="Schulz S."/>
            <person name="Overmann J."/>
            <person name="Vences M."/>
        </authorList>
    </citation>
    <scope>NUCLEOTIDE SEQUENCE [LARGE SCALE GENOMIC DNA]</scope>
    <source>
        <strain evidence="7 8">Mada1488</strain>
    </source>
</reference>
<dbReference type="InterPro" id="IPR013325">
    <property type="entry name" value="RNA_pol_sigma_r2"/>
</dbReference>
<sequence length="169" mass="18906">MEAAAVPSQPYPHIDALYSEHQGWLQAWLRRKLGCSHRAADLAHDTFLRLLTSRMPADLDEPRAYLSTVARNVLLNHQRRQKLEQAWLAELALVPEALVPSEEDRAIMLETLLAISVLLDGLSIKARRAFLLSQLDGLTYAEIAAELGVSASRVRQYMADALTRCYAAL</sequence>
<accession>A0A5C0AW56</accession>
<name>A0A5C0AW56_9BURK</name>
<proteinExistence type="inferred from homology"/>
<dbReference type="Gene3D" id="1.10.10.10">
    <property type="entry name" value="Winged helix-like DNA-binding domain superfamily/Winged helix DNA-binding domain"/>
    <property type="match status" value="1"/>
</dbReference>
<dbReference type="Pfam" id="PF08281">
    <property type="entry name" value="Sigma70_r4_2"/>
    <property type="match status" value="1"/>
</dbReference>
<dbReference type="InterPro" id="IPR039425">
    <property type="entry name" value="RNA_pol_sigma-70-like"/>
</dbReference>
<dbReference type="Pfam" id="PF04542">
    <property type="entry name" value="Sigma70_r2"/>
    <property type="match status" value="1"/>
</dbReference>
<dbReference type="PANTHER" id="PTHR43133">
    <property type="entry name" value="RNA POLYMERASE ECF-TYPE SIGMA FACTO"/>
    <property type="match status" value="1"/>
</dbReference>
<dbReference type="InterPro" id="IPR013324">
    <property type="entry name" value="RNA_pol_sigma_r3/r4-like"/>
</dbReference>
<protein>
    <submittedName>
        <fullName evidence="7">Sigma-70 family RNA polymerase sigma factor</fullName>
    </submittedName>
</protein>
<dbReference type="EMBL" id="CP043046">
    <property type="protein sequence ID" value="QEI06619.1"/>
    <property type="molecule type" value="Genomic_DNA"/>
</dbReference>
<gene>
    <name evidence="7" type="ORF">FXN63_12840</name>
</gene>
<dbReference type="GO" id="GO:0003677">
    <property type="term" value="F:DNA binding"/>
    <property type="evidence" value="ECO:0007669"/>
    <property type="project" value="InterPro"/>
</dbReference>
<evidence type="ECO:0000256" key="4">
    <source>
        <dbReference type="ARBA" id="ARBA00023163"/>
    </source>
</evidence>
<dbReference type="PANTHER" id="PTHR43133:SF63">
    <property type="entry name" value="RNA POLYMERASE SIGMA FACTOR FECI-RELATED"/>
    <property type="match status" value="1"/>
</dbReference>
<dbReference type="InterPro" id="IPR014284">
    <property type="entry name" value="RNA_pol_sigma-70_dom"/>
</dbReference>
<evidence type="ECO:0000256" key="3">
    <source>
        <dbReference type="ARBA" id="ARBA00023082"/>
    </source>
</evidence>
<dbReference type="RefSeq" id="WP_148815398.1">
    <property type="nucleotide sequence ID" value="NZ_CP043046.1"/>
</dbReference>
<feature type="domain" description="RNA polymerase sigma factor 70 region 4 type 2" evidence="6">
    <location>
        <begin position="113"/>
        <end position="165"/>
    </location>
</feature>
<dbReference type="GO" id="GO:0006352">
    <property type="term" value="P:DNA-templated transcription initiation"/>
    <property type="evidence" value="ECO:0007669"/>
    <property type="project" value="InterPro"/>
</dbReference>
<evidence type="ECO:0000256" key="1">
    <source>
        <dbReference type="ARBA" id="ARBA00010641"/>
    </source>
</evidence>
<evidence type="ECO:0000256" key="2">
    <source>
        <dbReference type="ARBA" id="ARBA00023015"/>
    </source>
</evidence>
<dbReference type="InterPro" id="IPR013249">
    <property type="entry name" value="RNA_pol_sigma70_r4_t2"/>
</dbReference>
<dbReference type="KEGG" id="pacr:FXN63_12840"/>
<dbReference type="CDD" id="cd06171">
    <property type="entry name" value="Sigma70_r4"/>
    <property type="match status" value="1"/>
</dbReference>
<dbReference type="AlphaFoldDB" id="A0A5C0AW56"/>
<evidence type="ECO:0000259" key="6">
    <source>
        <dbReference type="Pfam" id="PF08281"/>
    </source>
</evidence>
<keyword evidence="8" id="KW-1185">Reference proteome</keyword>
<feature type="domain" description="RNA polymerase sigma-70 region 2" evidence="5">
    <location>
        <begin position="17"/>
        <end position="82"/>
    </location>
</feature>
<organism evidence="7 8">
    <name type="scientific">Pigmentiphaga aceris</name>
    <dbReference type="NCBI Taxonomy" id="1940612"/>
    <lineage>
        <taxon>Bacteria</taxon>
        <taxon>Pseudomonadati</taxon>
        <taxon>Pseudomonadota</taxon>
        <taxon>Betaproteobacteria</taxon>
        <taxon>Burkholderiales</taxon>
        <taxon>Alcaligenaceae</taxon>
        <taxon>Pigmentiphaga</taxon>
    </lineage>
</organism>
<evidence type="ECO:0000259" key="5">
    <source>
        <dbReference type="Pfam" id="PF04542"/>
    </source>
</evidence>
<dbReference type="InterPro" id="IPR036388">
    <property type="entry name" value="WH-like_DNA-bd_sf"/>
</dbReference>
<keyword evidence="4" id="KW-0804">Transcription</keyword>
<dbReference type="NCBIfam" id="TIGR02937">
    <property type="entry name" value="sigma70-ECF"/>
    <property type="match status" value="1"/>
</dbReference>
<dbReference type="InterPro" id="IPR007627">
    <property type="entry name" value="RNA_pol_sigma70_r2"/>
</dbReference>
<keyword evidence="2" id="KW-0805">Transcription regulation</keyword>
<evidence type="ECO:0000313" key="8">
    <source>
        <dbReference type="Proteomes" id="UP000325161"/>
    </source>
</evidence>
<dbReference type="Proteomes" id="UP000325161">
    <property type="component" value="Chromosome"/>
</dbReference>
<dbReference type="SUPFAM" id="SSF88946">
    <property type="entry name" value="Sigma2 domain of RNA polymerase sigma factors"/>
    <property type="match status" value="1"/>
</dbReference>
<dbReference type="NCBIfam" id="NF009180">
    <property type="entry name" value="PRK12528.1"/>
    <property type="match status" value="1"/>
</dbReference>
<evidence type="ECO:0000313" key="7">
    <source>
        <dbReference type="EMBL" id="QEI06619.1"/>
    </source>
</evidence>
<dbReference type="Gene3D" id="1.10.1740.10">
    <property type="match status" value="1"/>
</dbReference>
<keyword evidence="3" id="KW-0731">Sigma factor</keyword>